<keyword evidence="2" id="KW-1185">Reference proteome</keyword>
<dbReference type="Proteomes" id="UP000499080">
    <property type="component" value="Unassembled WGS sequence"/>
</dbReference>
<accession>A0A4Y2MSA7</accession>
<dbReference type="EMBL" id="BGPR01007679">
    <property type="protein sequence ID" value="GBN28707.1"/>
    <property type="molecule type" value="Genomic_DNA"/>
</dbReference>
<name>A0A4Y2MSA7_ARAVE</name>
<comment type="caution">
    <text evidence="1">The sequence shown here is derived from an EMBL/GenBank/DDBJ whole genome shotgun (WGS) entry which is preliminary data.</text>
</comment>
<reference evidence="1 2" key="1">
    <citation type="journal article" date="2019" name="Sci. Rep.">
        <title>Orb-weaving spider Araneus ventricosus genome elucidates the spidroin gene catalogue.</title>
        <authorList>
            <person name="Kono N."/>
            <person name="Nakamura H."/>
            <person name="Ohtoshi R."/>
            <person name="Moran D.A.P."/>
            <person name="Shinohara A."/>
            <person name="Yoshida Y."/>
            <person name="Fujiwara M."/>
            <person name="Mori M."/>
            <person name="Tomita M."/>
            <person name="Arakawa K."/>
        </authorList>
    </citation>
    <scope>NUCLEOTIDE SEQUENCE [LARGE SCALE GENOMIC DNA]</scope>
</reference>
<evidence type="ECO:0000313" key="2">
    <source>
        <dbReference type="Proteomes" id="UP000499080"/>
    </source>
</evidence>
<gene>
    <name evidence="1" type="ORF">AVEN_123585_1</name>
</gene>
<evidence type="ECO:0000313" key="1">
    <source>
        <dbReference type="EMBL" id="GBN28707.1"/>
    </source>
</evidence>
<organism evidence="1 2">
    <name type="scientific">Araneus ventricosus</name>
    <name type="common">Orbweaver spider</name>
    <name type="synonym">Epeira ventricosa</name>
    <dbReference type="NCBI Taxonomy" id="182803"/>
    <lineage>
        <taxon>Eukaryota</taxon>
        <taxon>Metazoa</taxon>
        <taxon>Ecdysozoa</taxon>
        <taxon>Arthropoda</taxon>
        <taxon>Chelicerata</taxon>
        <taxon>Arachnida</taxon>
        <taxon>Araneae</taxon>
        <taxon>Araneomorphae</taxon>
        <taxon>Entelegynae</taxon>
        <taxon>Araneoidea</taxon>
        <taxon>Araneidae</taxon>
        <taxon>Araneus</taxon>
    </lineage>
</organism>
<sequence>MTTMTLCREEESVLFDDMEAWLETDEDGPGFDTLTEKIVTCVNEEAESSEDEEKVGDATQPTIKASKVKDHLNFINQYVGSYHENNLEFPNESV</sequence>
<protein>
    <submittedName>
        <fullName evidence="1">Uncharacterized protein</fullName>
    </submittedName>
</protein>
<dbReference type="AlphaFoldDB" id="A0A4Y2MSA7"/>
<proteinExistence type="predicted"/>